<dbReference type="Proteomes" id="UP001144323">
    <property type="component" value="Unassembled WGS sequence"/>
</dbReference>
<reference evidence="2" key="1">
    <citation type="journal article" date="2023" name="Int. J. Syst. Evol. Microbiol.">
        <title>Methylocystis iwaonis sp. nov., a type II methane-oxidizing bacterium from surface soil of a rice paddy field in Japan, and emended description of the genus Methylocystis (ex Whittenbury et al. 1970) Bowman et al. 1993.</title>
        <authorList>
            <person name="Kaise H."/>
            <person name="Sawadogo J.B."/>
            <person name="Alam M.S."/>
            <person name="Ueno C."/>
            <person name="Dianou D."/>
            <person name="Shinjo R."/>
            <person name="Asakawa S."/>
        </authorList>
    </citation>
    <scope>NUCLEOTIDE SEQUENCE</scope>
    <source>
        <strain evidence="2">LMG27198</strain>
    </source>
</reference>
<dbReference type="EMBL" id="BSEC01000001">
    <property type="protein sequence ID" value="GLI91307.1"/>
    <property type="molecule type" value="Genomic_DNA"/>
</dbReference>
<comment type="caution">
    <text evidence="2">The sequence shown here is derived from an EMBL/GenBank/DDBJ whole genome shotgun (WGS) entry which is preliminary data.</text>
</comment>
<keyword evidence="3" id="KW-1185">Reference proteome</keyword>
<evidence type="ECO:0000313" key="3">
    <source>
        <dbReference type="Proteomes" id="UP001144323"/>
    </source>
</evidence>
<organism evidence="2 3">
    <name type="scientific">Methylocystis echinoides</name>
    <dbReference type="NCBI Taxonomy" id="29468"/>
    <lineage>
        <taxon>Bacteria</taxon>
        <taxon>Pseudomonadati</taxon>
        <taxon>Pseudomonadota</taxon>
        <taxon>Alphaproteobacteria</taxon>
        <taxon>Hyphomicrobiales</taxon>
        <taxon>Methylocystaceae</taxon>
        <taxon>Methylocystis</taxon>
    </lineage>
</organism>
<accession>A0A9W6GQP2</accession>
<protein>
    <submittedName>
        <fullName evidence="2">FmdB family transcriptional regulator</fullName>
    </submittedName>
</protein>
<gene>
    <name evidence="2" type="ORF">LMG27198_02990</name>
</gene>
<dbReference type="Pfam" id="PF09723">
    <property type="entry name" value="Zn_ribbon_8"/>
    <property type="match status" value="1"/>
</dbReference>
<dbReference type="InterPro" id="IPR013429">
    <property type="entry name" value="Regulatory_FmdB_Zinc_ribbon"/>
</dbReference>
<dbReference type="NCBIfam" id="TIGR02605">
    <property type="entry name" value="CxxC_CxxC_SSSS"/>
    <property type="match status" value="1"/>
</dbReference>
<dbReference type="Gene3D" id="2.20.28.30">
    <property type="entry name" value="RNA polymerase ii, chain L"/>
    <property type="match status" value="1"/>
</dbReference>
<evidence type="ECO:0000313" key="2">
    <source>
        <dbReference type="EMBL" id="GLI91307.1"/>
    </source>
</evidence>
<evidence type="ECO:0000259" key="1">
    <source>
        <dbReference type="SMART" id="SM00834"/>
    </source>
</evidence>
<proteinExistence type="predicted"/>
<feature type="domain" description="Putative regulatory protein FmdB zinc ribbon" evidence="1">
    <location>
        <begin position="14"/>
        <end position="53"/>
    </location>
</feature>
<dbReference type="AlphaFoldDB" id="A0A9W6GQP2"/>
<name>A0A9W6GQP2_9HYPH</name>
<dbReference type="SMART" id="SM00834">
    <property type="entry name" value="CxxC_CXXC_SSSS"/>
    <property type="match status" value="1"/>
</dbReference>
<sequence>MLPPRVDVSREDKMPLYAYTCQDCEAAFELLVRASDTPQCPACGSAQLAQQVSRICREIKYPAIAKSWRRRAAAEGDLSNFNKAERGKL</sequence>